<evidence type="ECO:0000313" key="3">
    <source>
        <dbReference type="Proteomes" id="UP000301751"/>
    </source>
</evidence>
<keyword evidence="3" id="KW-1185">Reference proteome</keyword>
<evidence type="ECO:0000313" key="2">
    <source>
        <dbReference type="EMBL" id="GCL62586.1"/>
    </source>
</evidence>
<evidence type="ECO:0000256" key="1">
    <source>
        <dbReference type="SAM" id="SignalP"/>
    </source>
</evidence>
<accession>A0A480ANJ9</accession>
<keyword evidence="1" id="KW-0732">Signal</keyword>
<proteinExistence type="predicted"/>
<dbReference type="AlphaFoldDB" id="A0A480ANJ9"/>
<dbReference type="EMBL" id="BJCL01000003">
    <property type="protein sequence ID" value="GCL62586.1"/>
    <property type="molecule type" value="Genomic_DNA"/>
</dbReference>
<feature type="signal peptide" evidence="1">
    <location>
        <begin position="1"/>
        <end position="23"/>
    </location>
</feature>
<organism evidence="2 3">
    <name type="scientific">Pseudaquabacterium pictum</name>
    <dbReference type="NCBI Taxonomy" id="2315236"/>
    <lineage>
        <taxon>Bacteria</taxon>
        <taxon>Pseudomonadati</taxon>
        <taxon>Pseudomonadota</taxon>
        <taxon>Betaproteobacteria</taxon>
        <taxon>Burkholderiales</taxon>
        <taxon>Sphaerotilaceae</taxon>
        <taxon>Pseudaquabacterium</taxon>
    </lineage>
</organism>
<dbReference type="Proteomes" id="UP000301751">
    <property type="component" value="Unassembled WGS sequence"/>
</dbReference>
<reference evidence="2" key="1">
    <citation type="journal article" date="2019" name="Int. J. Syst. Evol. Microbiol.">
        <title>Aquabacterium pictum sp. nov., the first aerobic bacteriochlorophyll a-containing fresh water bacterium in the genus Aquabacterium of the class Betaproteobacteria.</title>
        <authorList>
            <person name="Hirose S."/>
            <person name="Tank M."/>
            <person name="Hara E."/>
            <person name="Tamaki H."/>
            <person name="Mori K."/>
            <person name="Takaichi S."/>
            <person name="Haruta S."/>
            <person name="Hanada S."/>
        </authorList>
    </citation>
    <scope>NUCLEOTIDE SEQUENCE</scope>
    <source>
        <strain evidence="2">W35</strain>
    </source>
</reference>
<protein>
    <submittedName>
        <fullName evidence="2">Uncharacterized protein</fullName>
    </submittedName>
</protein>
<comment type="caution">
    <text evidence="2">The sequence shown here is derived from an EMBL/GenBank/DDBJ whole genome shotgun (WGS) entry which is preliminary data.</text>
</comment>
<sequence>MTTSAASFTALLVTSLSMSVAIAQSETSGNSTSVYGLVIGGVYEIPNCPPYDGQTLGVPYTCAQTMRGNKRPFYFSAKERPSGLVPNFSSNADASITTSQSVNGQAVISHVHFGVQIAAIQDFRKKFGEPRTFQVEKSNSYGAKWNQLTYEWKSGAAYISAVCGFNAASQDKCNVNVGLQSARPGSEGGGRPL</sequence>
<gene>
    <name evidence="2" type="ORF">AQPW35_16670</name>
</gene>
<name>A0A480ANJ9_9BURK</name>
<feature type="chain" id="PRO_5019827509" evidence="1">
    <location>
        <begin position="24"/>
        <end position="193"/>
    </location>
</feature>